<feature type="compositionally biased region" description="Low complexity" evidence="1">
    <location>
        <begin position="179"/>
        <end position="188"/>
    </location>
</feature>
<reference evidence="3 4" key="1">
    <citation type="journal article" date="2013" name="Stand. Genomic Sci.">
        <title>Genomic Encyclopedia of Type Strains, Phase I: The one thousand microbial genomes (KMG-I) project.</title>
        <authorList>
            <person name="Kyrpides N.C."/>
            <person name="Woyke T."/>
            <person name="Eisen J.A."/>
            <person name="Garrity G."/>
            <person name="Lilburn T.G."/>
            <person name="Beck B.J."/>
            <person name="Whitman W.B."/>
            <person name="Hugenholtz P."/>
            <person name="Klenk H.P."/>
        </authorList>
    </citation>
    <scope>NUCLEOTIDE SEQUENCE [LARGE SCALE GENOMIC DNA]</scope>
    <source>
        <strain evidence="3 4">DSM 45044</strain>
    </source>
</reference>
<dbReference type="EMBL" id="VLLL01000005">
    <property type="protein sequence ID" value="TWJ16324.1"/>
    <property type="molecule type" value="Genomic_DNA"/>
</dbReference>
<sequence>MIASRRLGRIPRAAGAALVLVFGLLVAVGPVTSSAAYAIDHGRGTPGYCPDANGVTVVVDFQELGGDVVIRCAPGDQATGLTALKNAGIQITGTNRWGEAFICRIEGKPGPAEESCIDTPPATAYWAYWHSPDGGDWSYSRWGVTNRKPPPGSFEGWSFSKDKNETTNPPPRIDPVRPAAPDSGDDAGTTGGPAGDGTEDHGDGDSAGSGEDTPTEEETTTADDPPSDAPLPGTEVSPTEAPGWTGGDDDMRNTSAESGASGVPTSTLVALGGIAALIAGSCVVGWRRRSRQRADAALCGRRPAFDTLGCRVPFTPARGGCGRSDWRQPPAAPPIRCCCC</sequence>
<feature type="transmembrane region" description="Helical" evidence="2">
    <location>
        <begin position="268"/>
        <end position="286"/>
    </location>
</feature>
<evidence type="ECO:0000313" key="4">
    <source>
        <dbReference type="Proteomes" id="UP000321617"/>
    </source>
</evidence>
<dbReference type="Proteomes" id="UP000321617">
    <property type="component" value="Unassembled WGS sequence"/>
</dbReference>
<accession>A0A562VER5</accession>
<evidence type="ECO:0000256" key="1">
    <source>
        <dbReference type="SAM" id="MobiDB-lite"/>
    </source>
</evidence>
<keyword evidence="2" id="KW-1133">Transmembrane helix</keyword>
<name>A0A562VER5_9ACTN</name>
<comment type="caution">
    <text evidence="3">The sequence shown here is derived from an EMBL/GenBank/DDBJ whole genome shotgun (WGS) entry which is preliminary data.</text>
</comment>
<organism evidence="3 4">
    <name type="scientific">Stackebrandtia albiflava</name>
    <dbReference type="NCBI Taxonomy" id="406432"/>
    <lineage>
        <taxon>Bacteria</taxon>
        <taxon>Bacillati</taxon>
        <taxon>Actinomycetota</taxon>
        <taxon>Actinomycetes</taxon>
        <taxon>Glycomycetales</taxon>
        <taxon>Glycomycetaceae</taxon>
        <taxon>Stackebrandtia</taxon>
    </lineage>
</organism>
<dbReference type="AlphaFoldDB" id="A0A562VER5"/>
<keyword evidence="2" id="KW-0812">Transmembrane</keyword>
<evidence type="ECO:0008006" key="5">
    <source>
        <dbReference type="Google" id="ProtNLM"/>
    </source>
</evidence>
<gene>
    <name evidence="3" type="ORF">LX16_2053</name>
</gene>
<proteinExistence type="predicted"/>
<keyword evidence="4" id="KW-1185">Reference proteome</keyword>
<evidence type="ECO:0000313" key="3">
    <source>
        <dbReference type="EMBL" id="TWJ16324.1"/>
    </source>
</evidence>
<keyword evidence="2" id="KW-0472">Membrane</keyword>
<feature type="region of interest" description="Disordered" evidence="1">
    <location>
        <begin position="152"/>
        <end position="263"/>
    </location>
</feature>
<protein>
    <recommendedName>
        <fullName evidence="5">LPXTG-motif cell wall-anchored protein</fullName>
    </recommendedName>
</protein>
<evidence type="ECO:0000256" key="2">
    <source>
        <dbReference type="SAM" id="Phobius"/>
    </source>
</evidence>
<feature type="compositionally biased region" description="Polar residues" evidence="1">
    <location>
        <begin position="253"/>
        <end position="263"/>
    </location>
</feature>
<dbReference type="RefSeq" id="WP_244615747.1">
    <property type="nucleotide sequence ID" value="NZ_BAABIJ010000001.1"/>
</dbReference>